<dbReference type="SUPFAM" id="SSF88723">
    <property type="entry name" value="PIN domain-like"/>
    <property type="match status" value="1"/>
</dbReference>
<organism evidence="2 3">
    <name type="scientific">Capnocytophaga leadbetteri</name>
    <dbReference type="NCBI Taxonomy" id="327575"/>
    <lineage>
        <taxon>Bacteria</taxon>
        <taxon>Pseudomonadati</taxon>
        <taxon>Bacteroidota</taxon>
        <taxon>Flavobacteriia</taxon>
        <taxon>Flavobacteriales</taxon>
        <taxon>Flavobacteriaceae</taxon>
        <taxon>Capnocytophaga</taxon>
    </lineage>
</organism>
<protein>
    <submittedName>
        <fullName evidence="2">Putative toxin-antitoxin system toxin component, PIN family</fullName>
    </submittedName>
</protein>
<dbReference type="NCBIfam" id="TIGR00305">
    <property type="entry name" value="putative toxin-antitoxin system toxin component, PIN family"/>
    <property type="match status" value="1"/>
</dbReference>
<dbReference type="RefSeq" id="WP_009388905.1">
    <property type="nucleotide sequence ID" value="NZ_CAJZEI010000029.1"/>
</dbReference>
<dbReference type="AlphaFoldDB" id="A0A250FBY1"/>
<reference evidence="3" key="1">
    <citation type="submission" date="2017-06" db="EMBL/GenBank/DDBJ databases">
        <title>Capnocytophaga spp. assemblies.</title>
        <authorList>
            <person name="Gulvik C.A."/>
        </authorList>
    </citation>
    <scope>NUCLEOTIDE SEQUENCE [LARGE SCALE GENOMIC DNA]</scope>
    <source>
        <strain evidence="3">H6253</strain>
    </source>
</reference>
<sequence>MKSVIIDTNVIVSSLIQKSYPYLIIFDLFLEGKIRICVSDELIEEYFDVLSRPKFQRFPDFAKKAELILTEITMKSVKYTPEIKLDIISDQDDNMILELAYESKADFIITGNTNDFTISEYLHTKIVTPREFWELTINNLSLNKGNHHFFD</sequence>
<evidence type="ECO:0000313" key="3">
    <source>
        <dbReference type="Proteomes" id="UP000217276"/>
    </source>
</evidence>
<dbReference type="SMART" id="SM00670">
    <property type="entry name" value="PINc"/>
    <property type="match status" value="1"/>
</dbReference>
<dbReference type="Pfam" id="PF13470">
    <property type="entry name" value="PIN_3"/>
    <property type="match status" value="1"/>
</dbReference>
<gene>
    <name evidence="2" type="ORF">CGC53_10040</name>
</gene>
<evidence type="ECO:0000313" key="2">
    <source>
        <dbReference type="EMBL" id="ATA82653.1"/>
    </source>
</evidence>
<dbReference type="EMBL" id="CP022384">
    <property type="protein sequence ID" value="ATA82653.1"/>
    <property type="molecule type" value="Genomic_DNA"/>
</dbReference>
<feature type="domain" description="PIN" evidence="1">
    <location>
        <begin position="2"/>
        <end position="117"/>
    </location>
</feature>
<dbReference type="PANTHER" id="PTHR34610:SF3">
    <property type="entry name" value="SSL7007 PROTEIN"/>
    <property type="match status" value="1"/>
</dbReference>
<dbReference type="Proteomes" id="UP000217276">
    <property type="component" value="Chromosome"/>
</dbReference>
<dbReference type="Gene3D" id="3.40.50.1010">
    <property type="entry name" value="5'-nuclease"/>
    <property type="match status" value="1"/>
</dbReference>
<dbReference type="InterPro" id="IPR002850">
    <property type="entry name" value="PIN_toxin-like"/>
</dbReference>
<keyword evidence="3" id="KW-1185">Reference proteome</keyword>
<dbReference type="KEGG" id="clk:CGC53_10040"/>
<dbReference type="InterPro" id="IPR029060">
    <property type="entry name" value="PIN-like_dom_sf"/>
</dbReference>
<accession>A0A250FBY1</accession>
<dbReference type="InterPro" id="IPR002716">
    <property type="entry name" value="PIN_dom"/>
</dbReference>
<proteinExistence type="predicted"/>
<evidence type="ECO:0000259" key="1">
    <source>
        <dbReference type="SMART" id="SM00670"/>
    </source>
</evidence>
<dbReference type="PANTHER" id="PTHR34610">
    <property type="entry name" value="SSL7007 PROTEIN"/>
    <property type="match status" value="1"/>
</dbReference>
<name>A0A250FBY1_9FLAO</name>